<keyword evidence="4" id="KW-0520">NAD</keyword>
<feature type="domain" description="Alcohol dehydrogenase iron-type/glycerol dehydrogenase GldA" evidence="6">
    <location>
        <begin position="50"/>
        <end position="214"/>
    </location>
</feature>
<sequence length="414" mass="43936">MVKLAAAFHNVSLSFLRWKIMSFAKCKHGLFLKFASFMMNFMGGASYMLFAGEGSSKQLCQYISRNGVRKILVVTDKPLVELGIVGQALAGFEGTDTETVVFDAVLPDPTFDIVEQGHAVYQENGCDGILAIGGGSSMDAAKIIGAMVTHPGDPRDLVGMGKAPNAIPPLFALPTTSGTGSEATRGAVISDSQTHQKSIIAGANLGPDAACIDPTLLTGLPPHITAATGMDALTHAIEAYISVWDKGDARDKARAAIRIIFKQLPVAYSQGSDIDARDGMAHAAYMAGQAINQVNVGNVHAIAHQLGAEYGVPHGLANAMVLPFVLEMSLPDARDKLTELAVLIGKKSAEEFIAAVRDLNQQVGIPTTCEQLRAEDMVAIRDRAVAEANGYSSPYYMENDDCDGVLRQLLAKES</sequence>
<feature type="domain" description="Fe-containing alcohol dehydrogenase-like C-terminal" evidence="7">
    <location>
        <begin position="225"/>
        <end position="408"/>
    </location>
</feature>
<dbReference type="PANTHER" id="PTHR11496">
    <property type="entry name" value="ALCOHOL DEHYDROGENASE"/>
    <property type="match status" value="1"/>
</dbReference>
<evidence type="ECO:0000259" key="6">
    <source>
        <dbReference type="Pfam" id="PF00465"/>
    </source>
</evidence>
<evidence type="ECO:0000313" key="9">
    <source>
        <dbReference type="Proteomes" id="UP001143362"/>
    </source>
</evidence>
<dbReference type="PROSITE" id="PS00060">
    <property type="entry name" value="ADH_IRON_2"/>
    <property type="match status" value="1"/>
</dbReference>
<reference evidence="8" key="1">
    <citation type="submission" date="2019-02" db="EMBL/GenBank/DDBJ databases">
        <authorList>
            <person name="Li S.-H."/>
        </authorList>
    </citation>
    <scope>NUCLEOTIDE SEQUENCE</scope>
    <source>
        <strain evidence="8">IMCC14734</strain>
    </source>
</reference>
<protein>
    <submittedName>
        <fullName evidence="8">Iron-containing alcohol dehydrogenase</fullName>
    </submittedName>
</protein>
<dbReference type="CDD" id="cd08189">
    <property type="entry name" value="Fe-ADH-like"/>
    <property type="match status" value="1"/>
</dbReference>
<comment type="cofactor">
    <cofactor evidence="1">
        <name>Fe cation</name>
        <dbReference type="ChEBI" id="CHEBI:24875"/>
    </cofactor>
</comment>
<feature type="transmembrane region" description="Helical" evidence="5">
    <location>
        <begin position="30"/>
        <end position="50"/>
    </location>
</feature>
<evidence type="ECO:0000256" key="1">
    <source>
        <dbReference type="ARBA" id="ARBA00001962"/>
    </source>
</evidence>
<dbReference type="InterPro" id="IPR018211">
    <property type="entry name" value="ADH_Fe_CS"/>
</dbReference>
<evidence type="ECO:0000256" key="3">
    <source>
        <dbReference type="ARBA" id="ARBA00023002"/>
    </source>
</evidence>
<comment type="caution">
    <text evidence="8">The sequence shown here is derived from an EMBL/GenBank/DDBJ whole genome shotgun (WGS) entry which is preliminary data.</text>
</comment>
<evidence type="ECO:0000313" key="8">
    <source>
        <dbReference type="EMBL" id="MCX2982233.1"/>
    </source>
</evidence>
<dbReference type="InterPro" id="IPR039697">
    <property type="entry name" value="Alcohol_dehydrogenase_Fe"/>
</dbReference>
<evidence type="ECO:0000256" key="5">
    <source>
        <dbReference type="SAM" id="Phobius"/>
    </source>
</evidence>
<keyword evidence="9" id="KW-1185">Reference proteome</keyword>
<dbReference type="InterPro" id="IPR001670">
    <property type="entry name" value="ADH_Fe/GldA"/>
</dbReference>
<dbReference type="Gene3D" id="1.20.1090.10">
    <property type="entry name" value="Dehydroquinate synthase-like - alpha domain"/>
    <property type="match status" value="1"/>
</dbReference>
<evidence type="ECO:0000256" key="4">
    <source>
        <dbReference type="ARBA" id="ARBA00023027"/>
    </source>
</evidence>
<keyword evidence="5" id="KW-0472">Membrane</keyword>
<comment type="similarity">
    <text evidence="2">Belongs to the iron-containing alcohol dehydrogenase family.</text>
</comment>
<dbReference type="Pfam" id="PF00465">
    <property type="entry name" value="Fe-ADH"/>
    <property type="match status" value="1"/>
</dbReference>
<dbReference type="Proteomes" id="UP001143362">
    <property type="component" value="Unassembled WGS sequence"/>
</dbReference>
<keyword evidence="3" id="KW-0560">Oxidoreductase</keyword>
<proteinExistence type="inferred from homology"/>
<keyword evidence="5" id="KW-0812">Transmembrane</keyword>
<name>A0ABT3TIT5_9GAMM</name>
<evidence type="ECO:0000259" key="7">
    <source>
        <dbReference type="Pfam" id="PF25137"/>
    </source>
</evidence>
<evidence type="ECO:0000256" key="2">
    <source>
        <dbReference type="ARBA" id="ARBA00007358"/>
    </source>
</evidence>
<dbReference type="SUPFAM" id="SSF56796">
    <property type="entry name" value="Dehydroquinate synthase-like"/>
    <property type="match status" value="1"/>
</dbReference>
<gene>
    <name evidence="8" type="ORF">EYC98_15330</name>
</gene>
<accession>A0ABT3TIT5</accession>
<dbReference type="InterPro" id="IPR056798">
    <property type="entry name" value="ADH_Fe_C"/>
</dbReference>
<dbReference type="EMBL" id="SHNN01000003">
    <property type="protein sequence ID" value="MCX2982233.1"/>
    <property type="molecule type" value="Genomic_DNA"/>
</dbReference>
<organism evidence="8 9">
    <name type="scientific">Candidatus Litorirhabdus singularis</name>
    <dbReference type="NCBI Taxonomy" id="2518993"/>
    <lineage>
        <taxon>Bacteria</taxon>
        <taxon>Pseudomonadati</taxon>
        <taxon>Pseudomonadota</taxon>
        <taxon>Gammaproteobacteria</taxon>
        <taxon>Cellvibrionales</taxon>
        <taxon>Halieaceae</taxon>
        <taxon>Candidatus Litorirhabdus</taxon>
    </lineage>
</organism>
<dbReference type="Pfam" id="PF25137">
    <property type="entry name" value="ADH_Fe_C"/>
    <property type="match status" value="1"/>
</dbReference>
<dbReference type="Gene3D" id="3.40.50.1970">
    <property type="match status" value="1"/>
</dbReference>
<keyword evidence="5" id="KW-1133">Transmembrane helix</keyword>
<dbReference type="PANTHER" id="PTHR11496:SF102">
    <property type="entry name" value="ALCOHOL DEHYDROGENASE 4"/>
    <property type="match status" value="1"/>
</dbReference>